<dbReference type="EnsemblMetazoa" id="CLYHEMT004957.4">
    <property type="protein sequence ID" value="CLYHEMP004957.4"/>
    <property type="gene ID" value="CLYHEMG004957"/>
</dbReference>
<protein>
    <submittedName>
        <fullName evidence="2">Uncharacterized protein</fullName>
    </submittedName>
</protein>
<feature type="region of interest" description="Disordered" evidence="1">
    <location>
        <begin position="45"/>
        <end position="99"/>
    </location>
</feature>
<feature type="compositionally biased region" description="Polar residues" evidence="1">
    <location>
        <begin position="341"/>
        <end position="366"/>
    </location>
</feature>
<evidence type="ECO:0000256" key="1">
    <source>
        <dbReference type="SAM" id="MobiDB-lite"/>
    </source>
</evidence>
<accession>A0A7M5V7S4</accession>
<dbReference type="AlphaFoldDB" id="A0A7M5V7S4"/>
<feature type="region of interest" description="Disordered" evidence="1">
    <location>
        <begin position="123"/>
        <end position="164"/>
    </location>
</feature>
<feature type="region of interest" description="Disordered" evidence="1">
    <location>
        <begin position="341"/>
        <end position="389"/>
    </location>
</feature>
<evidence type="ECO:0000313" key="3">
    <source>
        <dbReference type="Proteomes" id="UP000594262"/>
    </source>
</evidence>
<feature type="compositionally biased region" description="Polar residues" evidence="1">
    <location>
        <begin position="126"/>
        <end position="139"/>
    </location>
</feature>
<organism evidence="2 3">
    <name type="scientific">Clytia hemisphaerica</name>
    <dbReference type="NCBI Taxonomy" id="252671"/>
    <lineage>
        <taxon>Eukaryota</taxon>
        <taxon>Metazoa</taxon>
        <taxon>Cnidaria</taxon>
        <taxon>Hydrozoa</taxon>
        <taxon>Hydroidolina</taxon>
        <taxon>Leptothecata</taxon>
        <taxon>Obeliida</taxon>
        <taxon>Clytiidae</taxon>
        <taxon>Clytia</taxon>
    </lineage>
</organism>
<sequence length="422" mass="46913">MPAFNNIEEVDVHLQLVEFDQNGNELKNIYPNSLKLKYLPSAPFRVSEKQEGEESEDVPGTSTSTQPGKCQSKDQEIRLLNNDSVSKDGNKANDEDDNTFVLREMVNQDNSLSEMPHLPTEVFRNSEVTTQSKAPSTVSEKQEGEESEDVPGTSTSTQREKCQSQDLEIQLANENAVSINQIIDEKALNQRKMDELLAVFQKLYDRNEKLDKKLDSVSVKYLLPKQKMSTDLKYGLTESQSKVTLQALSNECEMDNKTATDIVTGEQVMSSSETNLQCFSGKEDLANHVEMNENQDLHNQGGVQVDPISKLGFESGVQSDDCSTLQPSNMALLSSTAPTGLPTVINSSSPSLNHKNDPSKSPQTRQAIKRHSQEEGGPEIKRKNITGPVFVRVGKTKRNMEENTKPEKELVDQGVAYLSLLE</sequence>
<feature type="compositionally biased region" description="Polar residues" evidence="1">
    <location>
        <begin position="60"/>
        <end position="69"/>
    </location>
</feature>
<keyword evidence="3" id="KW-1185">Reference proteome</keyword>
<dbReference type="Proteomes" id="UP000594262">
    <property type="component" value="Unplaced"/>
</dbReference>
<proteinExistence type="predicted"/>
<evidence type="ECO:0000313" key="2">
    <source>
        <dbReference type="EnsemblMetazoa" id="CLYHEMP004957.4"/>
    </source>
</evidence>
<feature type="compositionally biased region" description="Basic and acidic residues" evidence="1">
    <location>
        <begin position="371"/>
        <end position="382"/>
    </location>
</feature>
<name>A0A7M5V7S4_9CNID</name>
<reference evidence="2" key="1">
    <citation type="submission" date="2021-01" db="UniProtKB">
        <authorList>
            <consortium name="EnsemblMetazoa"/>
        </authorList>
    </citation>
    <scope>IDENTIFICATION</scope>
</reference>